<name>A0A059ECS7_9PROT</name>
<proteinExistence type="predicted"/>
<dbReference type="AlphaFoldDB" id="A0A059ECS7"/>
<dbReference type="Proteomes" id="UP000259173">
    <property type="component" value="Unassembled WGS sequence"/>
</dbReference>
<dbReference type="STRING" id="1280948.HY36_02850"/>
<reference evidence="2 3" key="1">
    <citation type="journal article" date="2014" name="Antonie Van Leeuwenhoek">
        <title>Hyphomonas beringensis sp. nov. and Hyphomonas chukchiensis sp. nov., isolated from surface seawater of the Bering Sea and Chukchi Sea.</title>
        <authorList>
            <person name="Li C."/>
            <person name="Lai Q."/>
            <person name="Li G."/>
            <person name="Dong C."/>
            <person name="Wang J."/>
            <person name="Liao Y."/>
            <person name="Shao Z."/>
        </authorList>
    </citation>
    <scope>NUCLEOTIDE SEQUENCE [LARGE SCALE GENOMIC DNA]</scope>
    <source>
        <strain evidence="2 3">22II1-22F38</strain>
    </source>
</reference>
<dbReference type="EMBL" id="DMBR01000133">
    <property type="protein sequence ID" value="HAE93809.1"/>
    <property type="molecule type" value="Genomic_DNA"/>
</dbReference>
<accession>A0A059ECS7</accession>
<keyword evidence="3" id="KW-1185">Reference proteome</keyword>
<sequence>MSESLFANLPRFDSGDLPAVLAEAPDPVVAEPELVQVDEPEDTPEPAAQIDPNVEVLLNRLAQEIEQANKRVVAQTADWVSAIIERLFPELSKAFLAEEIVRQIPNLLPDTPNHAVLSAPAPLAEQLTEIIESNPRLSNSCIVQVSEDAELHDIQVSWETGGLSLEFDELLAACLERLQSYKTPQKDF</sequence>
<gene>
    <name evidence="1" type="ORF">DCG65_04565</name>
    <name evidence="2" type="ORF">HY36_02850</name>
</gene>
<evidence type="ECO:0000313" key="3">
    <source>
        <dbReference type="Proteomes" id="UP000024547"/>
    </source>
</evidence>
<evidence type="ECO:0000313" key="1">
    <source>
        <dbReference type="EMBL" id="HAE93809.1"/>
    </source>
</evidence>
<dbReference type="OrthoDB" id="7628610at2"/>
<reference evidence="1 4" key="2">
    <citation type="journal article" date="2018" name="Nat. Biotechnol.">
        <title>A standardized bacterial taxonomy based on genome phylogeny substantially revises the tree of life.</title>
        <authorList>
            <person name="Parks D.H."/>
            <person name="Chuvochina M."/>
            <person name="Waite D.W."/>
            <person name="Rinke C."/>
            <person name="Skarshewski A."/>
            <person name="Chaumeil P.A."/>
            <person name="Hugenholtz P."/>
        </authorList>
    </citation>
    <scope>NUCLEOTIDE SEQUENCE [LARGE SCALE GENOMIC DNA]</scope>
    <source>
        <strain evidence="1">UBA8557</strain>
    </source>
</reference>
<dbReference type="RefSeq" id="WP_035547858.1">
    <property type="nucleotide sequence ID" value="NZ_AWFH01000001.1"/>
</dbReference>
<comment type="caution">
    <text evidence="2">The sequence shown here is derived from an EMBL/GenBank/DDBJ whole genome shotgun (WGS) entry which is preliminary data.</text>
</comment>
<dbReference type="PATRIC" id="fig|1280948.3.peg.564"/>
<evidence type="ECO:0000313" key="2">
    <source>
        <dbReference type="EMBL" id="KCZ65342.1"/>
    </source>
</evidence>
<organism evidence="2 3">
    <name type="scientific">Hyphomonas atlantica</name>
    <dbReference type="NCBI Taxonomy" id="1280948"/>
    <lineage>
        <taxon>Bacteria</taxon>
        <taxon>Pseudomonadati</taxon>
        <taxon>Pseudomonadota</taxon>
        <taxon>Alphaproteobacteria</taxon>
        <taxon>Hyphomonadales</taxon>
        <taxon>Hyphomonadaceae</taxon>
        <taxon>Hyphomonas</taxon>
    </lineage>
</organism>
<dbReference type="Proteomes" id="UP000024547">
    <property type="component" value="Unassembled WGS sequence"/>
</dbReference>
<protein>
    <recommendedName>
        <fullName evidence="5">Flagellar assembly protein FliH/Type III secretion system HrpE domain-containing protein</fullName>
    </recommendedName>
</protein>
<dbReference type="EMBL" id="AWFH01000001">
    <property type="protein sequence ID" value="KCZ65342.1"/>
    <property type="molecule type" value="Genomic_DNA"/>
</dbReference>
<evidence type="ECO:0000313" key="4">
    <source>
        <dbReference type="Proteomes" id="UP000259173"/>
    </source>
</evidence>
<evidence type="ECO:0008006" key="5">
    <source>
        <dbReference type="Google" id="ProtNLM"/>
    </source>
</evidence>